<reference evidence="4 6" key="1">
    <citation type="journal article" date="2020" name="Stud. Mycol.">
        <title>101 Dothideomycetes genomes: a test case for predicting lifestyles and emergence of pathogens.</title>
        <authorList>
            <person name="Haridas S."/>
            <person name="Albert R."/>
            <person name="Binder M."/>
            <person name="Bloem J."/>
            <person name="Labutti K."/>
            <person name="Salamov A."/>
            <person name="Andreopoulos B."/>
            <person name="Baker S."/>
            <person name="Barry K."/>
            <person name="Bills G."/>
            <person name="Bluhm B."/>
            <person name="Cannon C."/>
            <person name="Castanera R."/>
            <person name="Culley D."/>
            <person name="Daum C."/>
            <person name="Ezra D."/>
            <person name="Gonzalez J."/>
            <person name="Henrissat B."/>
            <person name="Kuo A."/>
            <person name="Liang C."/>
            <person name="Lipzen A."/>
            <person name="Lutzoni F."/>
            <person name="Magnuson J."/>
            <person name="Mondo S."/>
            <person name="Nolan M."/>
            <person name="Ohm R."/>
            <person name="Pangilinan J."/>
            <person name="Park H.-J."/>
            <person name="Ramirez L."/>
            <person name="Alfaro M."/>
            <person name="Sun H."/>
            <person name="Tritt A."/>
            <person name="Yoshinaga Y."/>
            <person name="Zwiers L.-H."/>
            <person name="Turgeon B."/>
            <person name="Goodwin S."/>
            <person name="Spatafora J."/>
            <person name="Crous P."/>
            <person name="Grigoriev I."/>
        </authorList>
    </citation>
    <scope>NUCLEOTIDE SEQUENCE</scope>
    <source>
        <strain evidence="4 6">CBS 304.34</strain>
    </source>
</reference>
<evidence type="ECO:0000313" key="6">
    <source>
        <dbReference type="RefSeq" id="XP_033579037.1"/>
    </source>
</evidence>
<feature type="region of interest" description="Disordered" evidence="2">
    <location>
        <begin position="1"/>
        <end position="40"/>
    </location>
</feature>
<accession>A0A6A6YUL2</accession>
<feature type="compositionally biased region" description="Polar residues" evidence="2">
    <location>
        <begin position="21"/>
        <end position="32"/>
    </location>
</feature>
<dbReference type="GeneID" id="54460374"/>
<sequence length="1303" mass="144168">MKIELRTAEERAHTLQPRPTPRTNGANGTAGPTINEDGLSREQELALEISDLKRDLELARGEVETTKVHIESYKGIAQASEEELASLNDTYEQYHEETESTIAEKDARIKDLEQRVDEISSELATTNQELSEVRRAQEESATTFNQQKEVLESEIIRLKDDCERYQETAKMHQEDLKAQAEIAKQAQQSYENELVRHGEATKTLRTVREEYNTLRTEVADIKAQGEAARTTLAQSEEHWNETRQRYERELGELRTRNEDMKSQNKILHQQLENVSSQIASLKQSRVSIAGGEEDIAGSPSSGLESLQEVIRYLRQEKEIVDVQYELSIQEAKRLKQQLDHAQNQLDQTREKLNSERQTQADKEQNALSHSKLMETLEQLNLFRESSATLRNEARQAQAQLAEKMKEVEDLVSQIQPLQTRVRELDNALETKNGEYELLEQDRDRYQKRAQDILQKYDRVDPAELEELKSQLKTLQTERDQAVTELQPLQEQLNGVEERIRVATEAALAEQKATFDERRQKLVDQSKSRDKDNRVIINGLKQEREGLQQQIAEVKTELETTKTALEEALANVKPTDTSMDNSEEGQVDEGSATGFSLEEKEALQARINEAEGRVNQEANRAVNLHIQVDALQGRVRELENQIAELHQRVATANTEVAEAKAQKAQLEVQVQQLQAQVPPPANQDTNGDSSEEIEKLKEELAITRKEADDLRINAAIAAATSAPSDSTKSITDQVAEQVALIRTELEAAQIEKIQAAETLYQSRTEKMKNSLQSKLKDGKETIKQQLQQEHEDAMEQLRSEHEAAIQQLNTEHQAEIATLHEEARLLVQKGAEDQPAKTEQDKSVDGAAAESADGPEKEPIAWDAPESVIKHFVSNHPVVKEILIRNVQKKLAQEKEAAIAEAIEEQTKVAEAKEKELNDTYTKKINNYEMDLKKANLKGGMLENIRARISVVQQAAKETPERPVGEVWAIAEKAKPPQAKPGQVAQAASATQMAVPAQPAPLAPSASLTKPTESTQSAQSTQAVPPTPPQQPIANQPASHLQPPTGPHDPSQPSPTAFGQPGFGQAPQGSFAHHASAQPQNPFANRPGSFGQTNIPGQNRPGSFGQPLPSQVQPNLFGQQPNMAPTMPGYNNQANMGRASPAFGGLMPNPMMQQQNPLRSNSPANQQQQQFPGQQANQFRQHLGQSMQTGIPRGGGLPRPVGRGQQQQQNQNQGGNQNQSQLPRGGRRGGGGRGSQQQHIQTGNLPQGPAAQNSPKGSMNPAARQFNPGSSGGSGMKRPREDGDGTDGGHQGGKRARGGAGGAN</sequence>
<feature type="compositionally biased region" description="Basic and acidic residues" evidence="2">
    <location>
        <begin position="829"/>
        <end position="843"/>
    </location>
</feature>
<dbReference type="GO" id="GO:0017056">
    <property type="term" value="F:structural constituent of nuclear pore"/>
    <property type="evidence" value="ECO:0007669"/>
    <property type="project" value="TreeGrafter"/>
</dbReference>
<feature type="region of interest" description="Disordered" evidence="2">
    <location>
        <begin position="974"/>
        <end position="1303"/>
    </location>
</feature>
<dbReference type="PANTHER" id="PTHR18898:SF2">
    <property type="entry name" value="NUCLEOPROTEIN TPR"/>
    <property type="match status" value="1"/>
</dbReference>
<evidence type="ECO:0000256" key="2">
    <source>
        <dbReference type="SAM" id="MobiDB-lite"/>
    </source>
</evidence>
<dbReference type="Pfam" id="PF07926">
    <property type="entry name" value="TPR_MLP1_2"/>
    <property type="match status" value="1"/>
</dbReference>
<feature type="compositionally biased region" description="Polar residues" evidence="2">
    <location>
        <begin position="1234"/>
        <end position="1256"/>
    </location>
</feature>
<reference evidence="6" key="3">
    <citation type="submission" date="2025-04" db="UniProtKB">
        <authorList>
            <consortium name="RefSeq"/>
        </authorList>
    </citation>
    <scope>IDENTIFICATION</scope>
    <source>
        <strain evidence="6">CBS 304.34</strain>
    </source>
</reference>
<name>A0A6A6YUL2_9PEZI</name>
<dbReference type="RefSeq" id="XP_033579037.1">
    <property type="nucleotide sequence ID" value="XM_033719481.1"/>
</dbReference>
<feature type="compositionally biased region" description="Pro residues" evidence="2">
    <location>
        <begin position="1043"/>
        <end position="1052"/>
    </location>
</feature>
<dbReference type="InterPro" id="IPR012929">
    <property type="entry name" value="Nucleoprot-TPR/MLP1-2_dom"/>
</dbReference>
<dbReference type="GO" id="GO:0006606">
    <property type="term" value="P:protein import into nucleus"/>
    <property type="evidence" value="ECO:0007669"/>
    <property type="project" value="InterPro"/>
</dbReference>
<feature type="compositionally biased region" description="Low complexity" evidence="2">
    <location>
        <begin position="1197"/>
        <end position="1218"/>
    </location>
</feature>
<dbReference type="Proteomes" id="UP000504636">
    <property type="component" value="Unplaced"/>
</dbReference>
<evidence type="ECO:0000313" key="4">
    <source>
        <dbReference type="EMBL" id="KAF2812073.1"/>
    </source>
</evidence>
<feature type="coiled-coil region" evidence="1">
    <location>
        <begin position="894"/>
        <end position="937"/>
    </location>
</feature>
<feature type="region of interest" description="Disordered" evidence="2">
    <location>
        <begin position="347"/>
        <end position="369"/>
    </location>
</feature>
<feature type="coiled-coil region" evidence="1">
    <location>
        <begin position="599"/>
        <end position="712"/>
    </location>
</feature>
<dbReference type="PANTHER" id="PTHR18898">
    <property type="entry name" value="NUCLEOPROTEIN TPR-RELATED"/>
    <property type="match status" value="1"/>
</dbReference>
<feature type="domain" description="Nucleoprotein TPR/MLP1-2" evidence="3">
    <location>
        <begin position="147"/>
        <end position="274"/>
    </location>
</feature>
<feature type="coiled-coil region" evidence="1">
    <location>
        <begin position="767"/>
        <end position="813"/>
    </location>
</feature>
<evidence type="ECO:0000259" key="3">
    <source>
        <dbReference type="Pfam" id="PF07926"/>
    </source>
</evidence>
<protein>
    <recommendedName>
        <fullName evidence="3">Nucleoprotein TPR/MLP1-2 domain-containing protein</fullName>
    </recommendedName>
</protein>
<feature type="compositionally biased region" description="Low complexity" evidence="2">
    <location>
        <begin position="1158"/>
        <end position="1180"/>
    </location>
</feature>
<feature type="compositionally biased region" description="Polar residues" evidence="2">
    <location>
        <begin position="1107"/>
        <end position="1134"/>
    </location>
</feature>
<feature type="coiled-coil region" evidence="1">
    <location>
        <begin position="42"/>
        <end position="284"/>
    </location>
</feature>
<dbReference type="OrthoDB" id="343070at2759"/>
<keyword evidence="1" id="KW-0175">Coiled coil</keyword>
<organism evidence="4">
    <name type="scientific">Mytilinidion resinicola</name>
    <dbReference type="NCBI Taxonomy" id="574789"/>
    <lineage>
        <taxon>Eukaryota</taxon>
        <taxon>Fungi</taxon>
        <taxon>Dikarya</taxon>
        <taxon>Ascomycota</taxon>
        <taxon>Pezizomycotina</taxon>
        <taxon>Dothideomycetes</taxon>
        <taxon>Pleosporomycetidae</taxon>
        <taxon>Mytilinidiales</taxon>
        <taxon>Mytilinidiaceae</taxon>
        <taxon>Mytilinidion</taxon>
    </lineage>
</organism>
<evidence type="ECO:0000256" key="1">
    <source>
        <dbReference type="SAM" id="Coils"/>
    </source>
</evidence>
<feature type="region of interest" description="Disordered" evidence="2">
    <location>
        <begin position="574"/>
        <end position="593"/>
    </location>
</feature>
<feature type="compositionally biased region" description="Basic and acidic residues" evidence="2">
    <location>
        <begin position="1"/>
        <end position="13"/>
    </location>
</feature>
<feature type="region of interest" description="Disordered" evidence="2">
    <location>
        <begin position="829"/>
        <end position="859"/>
    </location>
</feature>
<dbReference type="GO" id="GO:0006406">
    <property type="term" value="P:mRNA export from nucleus"/>
    <property type="evidence" value="ECO:0007669"/>
    <property type="project" value="TreeGrafter"/>
</dbReference>
<gene>
    <name evidence="4 6" type="ORF">BDZ99DRAFT_460855</name>
</gene>
<keyword evidence="5" id="KW-1185">Reference proteome</keyword>
<evidence type="ECO:0000313" key="5">
    <source>
        <dbReference type="Proteomes" id="UP000504636"/>
    </source>
</evidence>
<reference evidence="6" key="2">
    <citation type="submission" date="2020-04" db="EMBL/GenBank/DDBJ databases">
        <authorList>
            <consortium name="NCBI Genome Project"/>
        </authorList>
    </citation>
    <scope>NUCLEOTIDE SEQUENCE</scope>
    <source>
        <strain evidence="6">CBS 304.34</strain>
    </source>
</reference>
<dbReference type="Gene3D" id="1.10.287.2610">
    <property type="match status" value="1"/>
</dbReference>
<feature type="coiled-coil region" evidence="1">
    <location>
        <begin position="536"/>
        <end position="570"/>
    </location>
</feature>
<dbReference type="EMBL" id="MU003697">
    <property type="protein sequence ID" value="KAF2812073.1"/>
    <property type="molecule type" value="Genomic_DNA"/>
</dbReference>
<feature type="compositionally biased region" description="Polar residues" evidence="2">
    <location>
        <begin position="1089"/>
        <end position="1100"/>
    </location>
</feature>
<proteinExistence type="predicted"/>
<dbReference type="Gene3D" id="1.20.5.340">
    <property type="match status" value="1"/>
</dbReference>
<feature type="compositionally biased region" description="Low complexity" evidence="2">
    <location>
        <begin position="1056"/>
        <end position="1068"/>
    </location>
</feature>
<feature type="compositionally biased region" description="Basic and acidic residues" evidence="2">
    <location>
        <begin position="347"/>
        <end position="364"/>
    </location>
</feature>
<dbReference type="GO" id="GO:0005643">
    <property type="term" value="C:nuclear pore"/>
    <property type="evidence" value="ECO:0007669"/>
    <property type="project" value="TreeGrafter"/>
</dbReference>